<proteinExistence type="predicted"/>
<feature type="compositionally biased region" description="Acidic residues" evidence="1">
    <location>
        <begin position="70"/>
        <end position="84"/>
    </location>
</feature>
<evidence type="ECO:0000256" key="1">
    <source>
        <dbReference type="SAM" id="MobiDB-lite"/>
    </source>
</evidence>
<keyword evidence="4" id="KW-1185">Reference proteome</keyword>
<dbReference type="InterPro" id="IPR057670">
    <property type="entry name" value="SH3_retrovirus"/>
</dbReference>
<dbReference type="AlphaFoldDB" id="A0A9D4VLI4"/>
<feature type="region of interest" description="Disordered" evidence="1">
    <location>
        <begin position="236"/>
        <end position="255"/>
    </location>
</feature>
<sequence>MDNKSHKCILLGISEESKAYRLFDPISNKIVISRDVIFEEEGKWDWKTAETESKSDILACNDEGRTTEGEHEEEVEADREEQQEEQPATAEPDSENSDAPDFDPEMPQRRNRKRPAWMHDYESGAEFSEEEICAGVALREKPAGKQEQQSRHRALFIPKEGKETLRVNLEKTWSRDQREWDRESVMRKEGIDIRVEVVRTGKQHMLARMSHPMHTYLLGRRRIRASVARLRRTRQNNTNTGKHGTRMPIAGLTSASEPNTHKKANMEPKCQSLDLHQHPNQNTHKHWNPNATRWTYISFQAHNKTKQRHRRPERSAHLLPTYLIWYEDQGDVVPLRRDTGLA</sequence>
<feature type="compositionally biased region" description="Acidic residues" evidence="1">
    <location>
        <begin position="92"/>
        <end position="104"/>
    </location>
</feature>
<gene>
    <name evidence="3" type="ORF">KIW84_072454</name>
</gene>
<comment type="caution">
    <text evidence="3">The sequence shown here is derived from an EMBL/GenBank/DDBJ whole genome shotgun (WGS) entry which is preliminary data.</text>
</comment>
<dbReference type="Proteomes" id="UP001058974">
    <property type="component" value="Chromosome 7"/>
</dbReference>
<evidence type="ECO:0000313" key="4">
    <source>
        <dbReference type="Proteomes" id="UP001058974"/>
    </source>
</evidence>
<accession>A0A9D4VLI4</accession>
<protein>
    <recommendedName>
        <fullName evidence="2">Retroviral polymerase SH3-like domain-containing protein</fullName>
    </recommendedName>
</protein>
<reference evidence="3 4" key="1">
    <citation type="journal article" date="2022" name="Nat. Genet.">
        <title>Improved pea reference genome and pan-genome highlight genomic features and evolutionary characteristics.</title>
        <authorList>
            <person name="Yang T."/>
            <person name="Liu R."/>
            <person name="Luo Y."/>
            <person name="Hu S."/>
            <person name="Wang D."/>
            <person name="Wang C."/>
            <person name="Pandey M.K."/>
            <person name="Ge S."/>
            <person name="Xu Q."/>
            <person name="Li N."/>
            <person name="Li G."/>
            <person name="Huang Y."/>
            <person name="Saxena R.K."/>
            <person name="Ji Y."/>
            <person name="Li M."/>
            <person name="Yan X."/>
            <person name="He Y."/>
            <person name="Liu Y."/>
            <person name="Wang X."/>
            <person name="Xiang C."/>
            <person name="Varshney R.K."/>
            <person name="Ding H."/>
            <person name="Gao S."/>
            <person name="Zong X."/>
        </authorList>
    </citation>
    <scope>NUCLEOTIDE SEQUENCE [LARGE SCALE GENOMIC DNA]</scope>
    <source>
        <strain evidence="3 4">cv. Zhongwan 6</strain>
    </source>
</reference>
<organism evidence="3 4">
    <name type="scientific">Pisum sativum</name>
    <name type="common">Garden pea</name>
    <name type="synonym">Lathyrus oleraceus</name>
    <dbReference type="NCBI Taxonomy" id="3888"/>
    <lineage>
        <taxon>Eukaryota</taxon>
        <taxon>Viridiplantae</taxon>
        <taxon>Streptophyta</taxon>
        <taxon>Embryophyta</taxon>
        <taxon>Tracheophyta</taxon>
        <taxon>Spermatophyta</taxon>
        <taxon>Magnoliopsida</taxon>
        <taxon>eudicotyledons</taxon>
        <taxon>Gunneridae</taxon>
        <taxon>Pentapetalae</taxon>
        <taxon>rosids</taxon>
        <taxon>fabids</taxon>
        <taxon>Fabales</taxon>
        <taxon>Fabaceae</taxon>
        <taxon>Papilionoideae</taxon>
        <taxon>50 kb inversion clade</taxon>
        <taxon>NPAAA clade</taxon>
        <taxon>Hologalegina</taxon>
        <taxon>IRL clade</taxon>
        <taxon>Fabeae</taxon>
        <taxon>Lathyrus</taxon>
    </lineage>
</organism>
<evidence type="ECO:0000259" key="2">
    <source>
        <dbReference type="Pfam" id="PF25597"/>
    </source>
</evidence>
<name>A0A9D4VLI4_PEA</name>
<dbReference type="EMBL" id="JAMSHJ010000007">
    <property type="protein sequence ID" value="KAI5385857.1"/>
    <property type="molecule type" value="Genomic_DNA"/>
</dbReference>
<feature type="region of interest" description="Disordered" evidence="1">
    <location>
        <begin position="49"/>
        <end position="113"/>
    </location>
</feature>
<evidence type="ECO:0000313" key="3">
    <source>
        <dbReference type="EMBL" id="KAI5385857.1"/>
    </source>
</evidence>
<feature type="domain" description="Retroviral polymerase SH3-like" evidence="2">
    <location>
        <begin position="1"/>
        <end position="50"/>
    </location>
</feature>
<dbReference type="Pfam" id="PF25597">
    <property type="entry name" value="SH3_retrovirus"/>
    <property type="match status" value="1"/>
</dbReference>
<dbReference type="Gramene" id="Psat07G0245400-T1">
    <property type="protein sequence ID" value="KAI5385857.1"/>
    <property type="gene ID" value="KIW84_072454"/>
</dbReference>